<accession>A0A9W7BRT3</accession>
<dbReference type="Gene3D" id="2.60.120.10">
    <property type="entry name" value="Jelly Rolls"/>
    <property type="match status" value="1"/>
</dbReference>
<dbReference type="AlphaFoldDB" id="A0A9W7BRT3"/>
<dbReference type="InterPro" id="IPR014710">
    <property type="entry name" value="RmlC-like_jellyroll"/>
</dbReference>
<dbReference type="SUPFAM" id="SSF51182">
    <property type="entry name" value="RmlC-like cupins"/>
    <property type="match status" value="1"/>
</dbReference>
<gene>
    <name evidence="1" type="ORF">TrVE_jg3659</name>
</gene>
<reference evidence="2" key="1">
    <citation type="journal article" date="2023" name="Commun. Biol.">
        <title>Genome analysis of Parmales, the sister group of diatoms, reveals the evolutionary specialization of diatoms from phago-mixotrophs to photoautotrophs.</title>
        <authorList>
            <person name="Ban H."/>
            <person name="Sato S."/>
            <person name="Yoshikawa S."/>
            <person name="Yamada K."/>
            <person name="Nakamura Y."/>
            <person name="Ichinomiya M."/>
            <person name="Sato N."/>
            <person name="Blanc-Mathieu R."/>
            <person name="Endo H."/>
            <person name="Kuwata A."/>
            <person name="Ogata H."/>
        </authorList>
    </citation>
    <scope>NUCLEOTIDE SEQUENCE [LARGE SCALE GENOMIC DNA]</scope>
    <source>
        <strain evidence="2">NIES 3699</strain>
    </source>
</reference>
<evidence type="ECO:0000313" key="2">
    <source>
        <dbReference type="Proteomes" id="UP001165160"/>
    </source>
</evidence>
<name>A0A9W7BRT3_9STRA</name>
<sequence>MSDTVKIVGTSQRVVDAPGLSIDELVGNVSTSSDILSVAYVKASAGTSEPFLTLAYDEWLCIRVGSVVISQSSLPDVTVNAGETVHISKGTRFKPSFPTDTEYIPICYPAFRPDLCVREDEDDQGLAISDNLKKLHGQDNVDAPKDEDPPEVLYHMCPVVDWSAAKASGDAYFPKTFFDDEYLTHATGVPSRLIDTANHYYQDSVGDWVCLQFTRSALKKSGIYVRDEHATAVGDKPTDEKLMGRWVCPHIIGGIPIHVVEKEHRMIRDGVKYVSIENVC</sequence>
<dbReference type="Proteomes" id="UP001165160">
    <property type="component" value="Unassembled WGS sequence"/>
</dbReference>
<dbReference type="Gene3D" id="3.20.170.20">
    <property type="entry name" value="Protein of unknown function DUF952"/>
    <property type="match status" value="1"/>
</dbReference>
<protein>
    <submittedName>
        <fullName evidence="1">Uncharacterized protein</fullName>
    </submittedName>
</protein>
<dbReference type="InterPro" id="IPR011051">
    <property type="entry name" value="RmlC_Cupin_sf"/>
</dbReference>
<organism evidence="1 2">
    <name type="scientific">Triparma verrucosa</name>
    <dbReference type="NCBI Taxonomy" id="1606542"/>
    <lineage>
        <taxon>Eukaryota</taxon>
        <taxon>Sar</taxon>
        <taxon>Stramenopiles</taxon>
        <taxon>Ochrophyta</taxon>
        <taxon>Bolidophyceae</taxon>
        <taxon>Parmales</taxon>
        <taxon>Triparmaceae</taxon>
        <taxon>Triparma</taxon>
    </lineage>
</organism>
<keyword evidence="2" id="KW-1185">Reference proteome</keyword>
<proteinExistence type="predicted"/>
<comment type="caution">
    <text evidence="1">The sequence shown here is derived from an EMBL/GenBank/DDBJ whole genome shotgun (WGS) entry which is preliminary data.</text>
</comment>
<evidence type="ECO:0000313" key="1">
    <source>
        <dbReference type="EMBL" id="GMH95564.1"/>
    </source>
</evidence>
<dbReference type="EMBL" id="BRXX01000170">
    <property type="protein sequence ID" value="GMH95564.1"/>
    <property type="molecule type" value="Genomic_DNA"/>
</dbReference>